<dbReference type="Gene3D" id="2.20.28.10">
    <property type="match status" value="1"/>
</dbReference>
<dbReference type="InterPro" id="IPR031327">
    <property type="entry name" value="MCM"/>
</dbReference>
<dbReference type="GO" id="GO:0006260">
    <property type="term" value="P:DNA replication"/>
    <property type="evidence" value="ECO:0007669"/>
    <property type="project" value="UniProtKB-KW"/>
</dbReference>
<dbReference type="Pfam" id="PF17207">
    <property type="entry name" value="MCM_OB"/>
    <property type="match status" value="1"/>
</dbReference>
<dbReference type="PANTHER" id="PTHR11630:SF66">
    <property type="entry name" value="DNA REPLICATION LICENSING FACTOR MCM4"/>
    <property type="match status" value="1"/>
</dbReference>
<dbReference type="RefSeq" id="WP_012066446.1">
    <property type="nucleotide sequence ID" value="NC_009634.1"/>
</dbReference>
<protein>
    <submittedName>
        <fullName evidence="4">DNA replication protein MCM family putative</fullName>
    </submittedName>
</protein>
<evidence type="ECO:0000259" key="3">
    <source>
        <dbReference type="Pfam" id="PF17207"/>
    </source>
</evidence>
<dbReference type="eggNOG" id="arCOG00439">
    <property type="taxonomic scope" value="Archaea"/>
</dbReference>
<dbReference type="OrthoDB" id="6747at2157"/>
<dbReference type="GO" id="GO:0017116">
    <property type="term" value="F:single-stranded DNA helicase activity"/>
    <property type="evidence" value="ECO:0007669"/>
    <property type="project" value="TreeGrafter"/>
</dbReference>
<dbReference type="InterPro" id="IPR033762">
    <property type="entry name" value="MCM_OB"/>
</dbReference>
<keyword evidence="2" id="KW-0235">DNA replication</keyword>
<dbReference type="GO" id="GO:0005524">
    <property type="term" value="F:ATP binding"/>
    <property type="evidence" value="ECO:0007669"/>
    <property type="project" value="InterPro"/>
</dbReference>
<reference evidence="4" key="1">
    <citation type="submission" date="2007-06" db="EMBL/GenBank/DDBJ databases">
        <title>Complete sequence of Methanococcus vannielii SB.</title>
        <authorList>
            <consortium name="US DOE Joint Genome Institute"/>
            <person name="Copeland A."/>
            <person name="Lucas S."/>
            <person name="Lapidus A."/>
            <person name="Barry K."/>
            <person name="Glavina del Rio T."/>
            <person name="Dalin E."/>
            <person name="Tice H."/>
            <person name="Pitluck S."/>
            <person name="Chain P."/>
            <person name="Malfatti S."/>
            <person name="Shin M."/>
            <person name="Vergez L."/>
            <person name="Schmutz J."/>
            <person name="Larimer F."/>
            <person name="Land M."/>
            <person name="Hauser L."/>
            <person name="Kyrpides N."/>
            <person name="Anderson I."/>
            <person name="Sieprawska-Lupa M."/>
            <person name="Whitman W.B."/>
            <person name="Richardson P."/>
        </authorList>
    </citation>
    <scope>NUCLEOTIDE SEQUENCE [LARGE SCALE GENOMIC DNA]</scope>
    <source>
        <strain evidence="4">SB</strain>
    </source>
</reference>
<dbReference type="EMBL" id="CP000742">
    <property type="protein sequence ID" value="ABR55532.1"/>
    <property type="molecule type" value="Genomic_DNA"/>
</dbReference>
<accession>A6USR0</accession>
<evidence type="ECO:0000256" key="2">
    <source>
        <dbReference type="ARBA" id="ARBA00022705"/>
    </source>
</evidence>
<dbReference type="STRING" id="406327.Mevan_1640"/>
<dbReference type="PANTHER" id="PTHR11630">
    <property type="entry name" value="DNA REPLICATION LICENSING FACTOR MCM FAMILY MEMBER"/>
    <property type="match status" value="1"/>
</dbReference>
<evidence type="ECO:0000256" key="1">
    <source>
        <dbReference type="ARBA" id="ARBA00008010"/>
    </source>
</evidence>
<dbReference type="GO" id="GO:0003697">
    <property type="term" value="F:single-stranded DNA binding"/>
    <property type="evidence" value="ECO:0007669"/>
    <property type="project" value="TreeGrafter"/>
</dbReference>
<gene>
    <name evidence="4" type="ordered locus">Mevan_1640</name>
</gene>
<evidence type="ECO:0000313" key="4">
    <source>
        <dbReference type="EMBL" id="ABR55532.1"/>
    </source>
</evidence>
<dbReference type="GeneID" id="5325938"/>
<keyword evidence="5" id="KW-1185">Reference proteome</keyword>
<proteinExistence type="inferred from homology"/>
<dbReference type="GO" id="GO:0042555">
    <property type="term" value="C:MCM complex"/>
    <property type="evidence" value="ECO:0007669"/>
    <property type="project" value="TreeGrafter"/>
</dbReference>
<dbReference type="InterPro" id="IPR012340">
    <property type="entry name" value="NA-bd_OB-fold"/>
</dbReference>
<comment type="similarity">
    <text evidence="1">Belongs to the MCM family.</text>
</comment>
<feature type="domain" description="MCM OB" evidence="3">
    <location>
        <begin position="99"/>
        <end position="181"/>
    </location>
</feature>
<dbReference type="KEGG" id="mvn:Mevan_1640"/>
<dbReference type="SUPFAM" id="SSF50249">
    <property type="entry name" value="Nucleic acid-binding proteins"/>
    <property type="match status" value="1"/>
</dbReference>
<dbReference type="Gene3D" id="2.40.50.140">
    <property type="entry name" value="Nucleic acid-binding proteins"/>
    <property type="match status" value="1"/>
</dbReference>
<dbReference type="Proteomes" id="UP000001107">
    <property type="component" value="Chromosome"/>
</dbReference>
<name>A6USR0_METVS</name>
<sequence>MRNSQTLNFEPEIISYLKEFHFENLTKEKNIVTMDLNDLFHKSPLGNAILEYIINYPDEGICLLEKCYNEAFWDYNCERINITASIKNIPKELLSKIEIHEINTCHVGKLIEIDGKIKSTKKIVSGITNLALTCTTCGNSAIFKIENPFETSLERTCPKCSQKMFLMQSESKYEDFQELTLISINKEFLSKSTSNIEQEIILKNSPGIYNGIFRIIGIPYLRPNKKTGVFDIIIKGIYAEKIEDEK</sequence>
<dbReference type="HOGENOM" id="CLU_1127108_0_0_2"/>
<evidence type="ECO:0000313" key="5">
    <source>
        <dbReference type="Proteomes" id="UP000001107"/>
    </source>
</evidence>
<organism evidence="4 5">
    <name type="scientific">Methanococcus vannielii (strain ATCC 35089 / DSM 1224 / JCM 13029 / OCM 148 / SB)</name>
    <dbReference type="NCBI Taxonomy" id="406327"/>
    <lineage>
        <taxon>Archaea</taxon>
        <taxon>Methanobacteriati</taxon>
        <taxon>Methanobacteriota</taxon>
        <taxon>Methanomada group</taxon>
        <taxon>Methanococci</taxon>
        <taxon>Methanococcales</taxon>
        <taxon>Methanococcaceae</taxon>
        <taxon>Methanococcus</taxon>
    </lineage>
</organism>
<dbReference type="AlphaFoldDB" id="A6USR0"/>